<keyword evidence="1" id="KW-0285">Flavoprotein</keyword>
<dbReference type="RefSeq" id="WP_068000420.1">
    <property type="nucleotide sequence ID" value="NZ_FOFM01000003.1"/>
</dbReference>
<dbReference type="GO" id="GO:0071949">
    <property type="term" value="F:FAD binding"/>
    <property type="evidence" value="ECO:0007669"/>
    <property type="project" value="InterPro"/>
</dbReference>
<dbReference type="InterPro" id="IPR036683">
    <property type="entry name" value="CO_DH_flav_C_dom_sf"/>
</dbReference>
<dbReference type="AlphaFoldDB" id="A0A161VCT0"/>
<dbReference type="PANTHER" id="PTHR42659:SF2">
    <property type="entry name" value="XANTHINE DEHYDROGENASE SUBUNIT C-RELATED"/>
    <property type="match status" value="1"/>
</dbReference>
<dbReference type="OrthoDB" id="9793944at2"/>
<protein>
    <submittedName>
        <fullName evidence="5">Carbon monoxide dehydrogenase medium chain</fullName>
        <ecNumber evidence="5">1.2.99.2</ecNumber>
    </submittedName>
</protein>
<dbReference type="InterPro" id="IPR005107">
    <property type="entry name" value="CO_DH_flav_C"/>
</dbReference>
<dbReference type="Gene3D" id="3.30.465.10">
    <property type="match status" value="1"/>
</dbReference>
<dbReference type="InterPro" id="IPR036318">
    <property type="entry name" value="FAD-bd_PCMH-like_sf"/>
</dbReference>
<dbReference type="Gene3D" id="3.30.43.10">
    <property type="entry name" value="Uridine Diphospho-n-acetylenolpyruvylglucosamine Reductase, domain 2"/>
    <property type="match status" value="1"/>
</dbReference>
<proteinExistence type="predicted"/>
<dbReference type="Proteomes" id="UP000076577">
    <property type="component" value="Unassembled WGS sequence"/>
</dbReference>
<evidence type="ECO:0000256" key="1">
    <source>
        <dbReference type="ARBA" id="ARBA00022630"/>
    </source>
</evidence>
<dbReference type="Gene3D" id="3.30.390.50">
    <property type="entry name" value="CO dehydrogenase flavoprotein, C-terminal domain"/>
    <property type="match status" value="1"/>
</dbReference>
<evidence type="ECO:0000313" key="5">
    <source>
        <dbReference type="EMBL" id="KZL22034.1"/>
    </source>
</evidence>
<evidence type="ECO:0000313" key="6">
    <source>
        <dbReference type="Proteomes" id="UP000076577"/>
    </source>
</evidence>
<dbReference type="InterPro" id="IPR016166">
    <property type="entry name" value="FAD-bd_PCMH"/>
</dbReference>
<comment type="caution">
    <text evidence="5">The sequence shown here is derived from an EMBL/GenBank/DDBJ whole genome shotgun (WGS) entry which is preliminary data.</text>
</comment>
<dbReference type="EC" id="1.2.99.2" evidence="5"/>
<dbReference type="PROSITE" id="PS51387">
    <property type="entry name" value="FAD_PCMH"/>
    <property type="match status" value="1"/>
</dbReference>
<dbReference type="SUPFAM" id="SSF55447">
    <property type="entry name" value="CO dehydrogenase flavoprotein C-terminal domain-like"/>
    <property type="match status" value="1"/>
</dbReference>
<dbReference type="Pfam" id="PF00941">
    <property type="entry name" value="FAD_binding_5"/>
    <property type="match status" value="1"/>
</dbReference>
<dbReference type="InterPro" id="IPR051312">
    <property type="entry name" value="Diverse_Substr_Oxidored"/>
</dbReference>
<dbReference type="InterPro" id="IPR016167">
    <property type="entry name" value="FAD-bd_PCMH_sub1"/>
</dbReference>
<keyword evidence="2" id="KW-0274">FAD</keyword>
<evidence type="ECO:0000259" key="4">
    <source>
        <dbReference type="PROSITE" id="PS51387"/>
    </source>
</evidence>
<dbReference type="InterPro" id="IPR016169">
    <property type="entry name" value="FAD-bd_PCMH_sub2"/>
</dbReference>
<keyword evidence="3 5" id="KW-0560">Oxidoreductase</keyword>
<feature type="domain" description="FAD-binding PCMH-type" evidence="4">
    <location>
        <begin position="1"/>
        <end position="171"/>
    </location>
</feature>
<evidence type="ECO:0000256" key="2">
    <source>
        <dbReference type="ARBA" id="ARBA00022827"/>
    </source>
</evidence>
<dbReference type="GO" id="GO:0016491">
    <property type="term" value="F:oxidoreductase activity"/>
    <property type="evidence" value="ECO:0007669"/>
    <property type="project" value="UniProtKB-KW"/>
</dbReference>
<dbReference type="InterPro" id="IPR002346">
    <property type="entry name" value="Mopterin_DH_FAD-bd"/>
</dbReference>
<reference evidence="5 6" key="1">
    <citation type="journal article" date="2016" name="Front. Microbiol.">
        <title>Comparative Genomic Analysis Reveals a Diverse Repertoire of Genes Involved in Prokaryote-Eukaryote Interactions within the Pseudovibrio Genus.</title>
        <authorList>
            <person name="Romano S."/>
            <person name="Fernandez-Guerra A."/>
            <person name="Reen F.J."/>
            <person name="Glockner F.O."/>
            <person name="Crowley S.P."/>
            <person name="O'Sullivan O."/>
            <person name="Cotter P.D."/>
            <person name="Adams C."/>
            <person name="Dobson A.D."/>
            <person name="O'Gara F."/>
        </authorList>
    </citation>
    <scope>NUCLEOTIDE SEQUENCE [LARGE SCALE GENOMIC DNA]</scope>
    <source>
        <strain evidence="5 6">Ad2</strain>
    </source>
</reference>
<dbReference type="PANTHER" id="PTHR42659">
    <property type="entry name" value="XANTHINE DEHYDROGENASE SUBUNIT C-RELATED"/>
    <property type="match status" value="1"/>
</dbReference>
<dbReference type="PATRIC" id="fig|989403.3.peg.62"/>
<keyword evidence="6" id="KW-1185">Reference proteome</keyword>
<sequence length="266" mass="27629">MYETKYHRASTVTDAAAMLKDAEDGKLLSGGQTLIPTMKQRLAAPSDLIDLRHVDGMGGIVKQADGSIRIGAATCHADVAGNDDVKAALPGLAELAGNIGDPHVRHMGTLGGSIANNDPAADYPAALLALGATIETNKREFSAEDFFTGMFETALDEDEIITAVVFPVASNTAYAKFPNPASRYAMAGVFVAKTNAGARVAVSGAGQGGVFRMPDMEKALDANWAADSVVGIAPSEEDMLSDMHGTAAYRANLVTVMAKRAVKASA</sequence>
<accession>A0A161VCT0</accession>
<evidence type="ECO:0000256" key="3">
    <source>
        <dbReference type="ARBA" id="ARBA00023002"/>
    </source>
</evidence>
<dbReference type="SMART" id="SM01092">
    <property type="entry name" value="CO_deh_flav_C"/>
    <property type="match status" value="1"/>
</dbReference>
<organism evidence="5 6">
    <name type="scientific">Pseudovibrio axinellae</name>
    <dbReference type="NCBI Taxonomy" id="989403"/>
    <lineage>
        <taxon>Bacteria</taxon>
        <taxon>Pseudomonadati</taxon>
        <taxon>Pseudomonadota</taxon>
        <taxon>Alphaproteobacteria</taxon>
        <taxon>Hyphomicrobiales</taxon>
        <taxon>Stappiaceae</taxon>
        <taxon>Pseudovibrio</taxon>
    </lineage>
</organism>
<dbReference type="EMBL" id="LMCB01000001">
    <property type="protein sequence ID" value="KZL22034.1"/>
    <property type="molecule type" value="Genomic_DNA"/>
</dbReference>
<dbReference type="STRING" id="989403.SAMN05421798_103141"/>
<dbReference type="SUPFAM" id="SSF56176">
    <property type="entry name" value="FAD-binding/transporter-associated domain-like"/>
    <property type="match status" value="1"/>
</dbReference>
<name>A0A161VCT0_9HYPH</name>
<gene>
    <name evidence="5" type="primary">coxM_1</name>
    <name evidence="5" type="ORF">PsAD2_00059</name>
</gene>